<accession>A0A3Q8TTQ7</accession>
<evidence type="ECO:0000313" key="2">
    <source>
        <dbReference type="Proteomes" id="UP000268230"/>
    </source>
</evidence>
<proteinExistence type="predicted"/>
<dbReference type="EMBL" id="CP034338">
    <property type="protein sequence ID" value="AZL68017.1"/>
    <property type="molecule type" value="Genomic_DNA"/>
</dbReference>
<dbReference type="KEGG" id="pory:EJA05_09820"/>
<name>A0A3Q8TTQ7_9PSED</name>
<dbReference type="Pfam" id="PF13988">
    <property type="entry name" value="DUF4225"/>
    <property type="match status" value="1"/>
</dbReference>
<dbReference type="Gene3D" id="2.30.110.20">
    <property type="entry name" value="Hcp1-like"/>
    <property type="match status" value="1"/>
</dbReference>
<evidence type="ECO:0000313" key="1">
    <source>
        <dbReference type="EMBL" id="AZL68017.1"/>
    </source>
</evidence>
<dbReference type="SUPFAM" id="SSF141452">
    <property type="entry name" value="Hcp1-like"/>
    <property type="match status" value="1"/>
</dbReference>
<reference evidence="1 2" key="1">
    <citation type="submission" date="2018-12" db="EMBL/GenBank/DDBJ databases">
        <authorList>
            <person name="Li S."/>
            <person name="Yang R."/>
            <person name="Chen G."/>
            <person name="Zou L."/>
            <person name="Zhang C."/>
            <person name="Chen Y."/>
            <person name="Liu Z."/>
            <person name="Li Y."/>
            <person name="Yan Y."/>
            <person name="Huang M."/>
            <person name="Chen T."/>
        </authorList>
    </citation>
    <scope>NUCLEOTIDE SEQUENCE [LARGE SCALE GENOMIC DNA]</scope>
    <source>
        <strain evidence="1 2">1257</strain>
    </source>
</reference>
<organism evidence="1 2">
    <name type="scientific">Pseudomonas entomophila</name>
    <dbReference type="NCBI Taxonomy" id="312306"/>
    <lineage>
        <taxon>Bacteria</taxon>
        <taxon>Pseudomonadati</taxon>
        <taxon>Pseudomonadota</taxon>
        <taxon>Gammaproteobacteria</taxon>
        <taxon>Pseudomonadales</taxon>
        <taxon>Pseudomonadaceae</taxon>
        <taxon>Pseudomonas</taxon>
    </lineage>
</organism>
<dbReference type="AlphaFoldDB" id="A0A3Q8TTQ7"/>
<dbReference type="NCBIfam" id="TIGR03344">
    <property type="entry name" value="VI_effect_Hcp1"/>
    <property type="match status" value="1"/>
</dbReference>
<sequence>MAFNGYMSITGKRQGLISSGCNTQASIGNRCQVAHQDEITVMSFSHGISNPDNTQRGTHQPEYGERLDEAYWEVNAAASRLISYGCGVSAKHLSDRRLRMQFNRELAYYARRVVNDVYERQMDPEQALAALNAEKNNIKLQRERIITQSVGLVGGMGQIVAGGGFCYGSFGTLCAVAGGPLIAHGTNNVYENLRGLYEGRDDVQGPVKKAYQEASKKLGFTEREGRVAFLVADLSLSIGALFRPVLKPDAWRLYKYYRVDKEIAIKQMSKAALGAEAAVNTPTAIDLYKEYKK</sequence>
<dbReference type="InterPro" id="IPR036624">
    <property type="entry name" value="Hcp1-lik_sf"/>
</dbReference>
<dbReference type="Proteomes" id="UP000268230">
    <property type="component" value="Chromosome"/>
</dbReference>
<dbReference type="InterPro" id="IPR008514">
    <property type="entry name" value="T6SS_Hcp"/>
</dbReference>
<dbReference type="InterPro" id="IPR025320">
    <property type="entry name" value="DUF4225"/>
</dbReference>
<gene>
    <name evidence="1" type="primary">hcp</name>
    <name evidence="1" type="ORF">EJA05_09820</name>
</gene>
<protein>
    <submittedName>
        <fullName evidence="1">Type VI secretion system tube protein Hcp</fullName>
    </submittedName>
</protein>
<dbReference type="OrthoDB" id="6534834at2"/>